<protein>
    <recommendedName>
        <fullName evidence="10">Peptidase S54 rhomboid domain-containing protein</fullName>
    </recommendedName>
</protein>
<dbReference type="GO" id="GO:0006508">
    <property type="term" value="P:proteolysis"/>
    <property type="evidence" value="ECO:0007669"/>
    <property type="project" value="UniProtKB-KW"/>
</dbReference>
<sequence length="329" mass="37035">PRSHDLQIQNDSNILISIVLLSTLAQYFNGVWFSETKKVINSQPTVLINTIMRQNRSRNRGLELGVLLLFSELLSIGYDKIPPVTLFTIIGQALLYMGIFEVPWDKWDACISGDAILKSKDYKRLLISTIEHGDDMHLYYNMISFVIKGRSLEKRYGSTNFAILLGFITVMTSALYVGIAALGANYIDSSMMKTCAIGFSGVIFALKVITTREEPPGSTFVSGLSVSSKYAVWLELILIHLLVPNSSFMGHFAGLLAGLLYTNTFVGSCLDYIISLVTGWPMYHRYNYDTDKRYPRQEPYNPGYTENTSSNRGGFTRTSYGWRQNFGYS</sequence>
<feature type="compositionally biased region" description="Polar residues" evidence="8">
    <location>
        <begin position="304"/>
        <end position="316"/>
    </location>
</feature>
<evidence type="ECO:0000313" key="11">
    <source>
        <dbReference type="EMBL" id="JAS23057.1"/>
    </source>
</evidence>
<evidence type="ECO:0000256" key="5">
    <source>
        <dbReference type="ARBA" id="ARBA00022801"/>
    </source>
</evidence>
<evidence type="ECO:0000256" key="6">
    <source>
        <dbReference type="ARBA" id="ARBA00022989"/>
    </source>
</evidence>
<name>A0A1B6DBH9_9HEMI</name>
<dbReference type="Pfam" id="PF01694">
    <property type="entry name" value="Rhomboid"/>
    <property type="match status" value="1"/>
</dbReference>
<dbReference type="GO" id="GO:0004252">
    <property type="term" value="F:serine-type endopeptidase activity"/>
    <property type="evidence" value="ECO:0007669"/>
    <property type="project" value="InterPro"/>
</dbReference>
<dbReference type="AlphaFoldDB" id="A0A1B6DBH9"/>
<keyword evidence="4 9" id="KW-0812">Transmembrane</keyword>
<dbReference type="InterPro" id="IPR035952">
    <property type="entry name" value="Rhomboid-like_sf"/>
</dbReference>
<reference evidence="11" key="1">
    <citation type="submission" date="2015-12" db="EMBL/GenBank/DDBJ databases">
        <title>De novo transcriptome assembly of four potential Pierce s Disease insect vectors from Arizona vineyards.</title>
        <authorList>
            <person name="Tassone E.E."/>
        </authorList>
    </citation>
    <scope>NUCLEOTIDE SEQUENCE</scope>
</reference>
<dbReference type="FunFam" id="1.20.1540.10:FF:000008">
    <property type="entry name" value="RHOMBOID-like protein 13"/>
    <property type="match status" value="1"/>
</dbReference>
<evidence type="ECO:0000256" key="4">
    <source>
        <dbReference type="ARBA" id="ARBA00022692"/>
    </source>
</evidence>
<feature type="transmembrane region" description="Helical" evidence="9">
    <location>
        <begin position="84"/>
        <end position="102"/>
    </location>
</feature>
<feature type="non-terminal residue" evidence="11">
    <location>
        <position position="1"/>
    </location>
</feature>
<feature type="region of interest" description="Disordered" evidence="8">
    <location>
        <begin position="297"/>
        <end position="316"/>
    </location>
</feature>
<keyword evidence="3" id="KW-0645">Protease</keyword>
<dbReference type="InterPro" id="IPR022764">
    <property type="entry name" value="Peptidase_S54_rhomboid_dom"/>
</dbReference>
<evidence type="ECO:0000256" key="1">
    <source>
        <dbReference type="ARBA" id="ARBA00004141"/>
    </source>
</evidence>
<evidence type="ECO:0000256" key="3">
    <source>
        <dbReference type="ARBA" id="ARBA00022670"/>
    </source>
</evidence>
<evidence type="ECO:0000256" key="2">
    <source>
        <dbReference type="ARBA" id="ARBA00009045"/>
    </source>
</evidence>
<feature type="domain" description="Peptidase S54 rhomboid" evidence="10">
    <location>
        <begin position="122"/>
        <end position="265"/>
    </location>
</feature>
<gene>
    <name evidence="11" type="ORF">g.11439</name>
</gene>
<comment type="subcellular location">
    <subcellularLocation>
        <location evidence="1">Membrane</location>
        <topology evidence="1">Multi-pass membrane protein</topology>
    </subcellularLocation>
</comment>
<feature type="transmembrane region" description="Helical" evidence="9">
    <location>
        <begin position="12"/>
        <end position="33"/>
    </location>
</feature>
<feature type="transmembrane region" description="Helical" evidence="9">
    <location>
        <begin position="265"/>
        <end position="283"/>
    </location>
</feature>
<dbReference type="EMBL" id="GEDC01014241">
    <property type="protein sequence ID" value="JAS23057.1"/>
    <property type="molecule type" value="Transcribed_RNA"/>
</dbReference>
<evidence type="ECO:0000256" key="7">
    <source>
        <dbReference type="ARBA" id="ARBA00023136"/>
    </source>
</evidence>
<organism evidence="11">
    <name type="scientific">Clastoptera arizonana</name>
    <name type="common">Arizona spittle bug</name>
    <dbReference type="NCBI Taxonomy" id="38151"/>
    <lineage>
        <taxon>Eukaryota</taxon>
        <taxon>Metazoa</taxon>
        <taxon>Ecdysozoa</taxon>
        <taxon>Arthropoda</taxon>
        <taxon>Hexapoda</taxon>
        <taxon>Insecta</taxon>
        <taxon>Pterygota</taxon>
        <taxon>Neoptera</taxon>
        <taxon>Paraneoptera</taxon>
        <taxon>Hemiptera</taxon>
        <taxon>Auchenorrhyncha</taxon>
        <taxon>Cercopoidea</taxon>
        <taxon>Clastopteridae</taxon>
        <taxon>Clastoptera</taxon>
    </lineage>
</organism>
<dbReference type="GO" id="GO:0016020">
    <property type="term" value="C:membrane"/>
    <property type="evidence" value="ECO:0007669"/>
    <property type="project" value="UniProtKB-SubCell"/>
</dbReference>
<dbReference type="PANTHER" id="PTHR43066:SF1">
    <property type="entry name" value="RHOMBOID PROTEIN 2"/>
    <property type="match status" value="1"/>
</dbReference>
<dbReference type="SUPFAM" id="SSF144091">
    <property type="entry name" value="Rhomboid-like"/>
    <property type="match status" value="1"/>
</dbReference>
<dbReference type="Gene3D" id="1.20.1540.10">
    <property type="entry name" value="Rhomboid-like"/>
    <property type="match status" value="1"/>
</dbReference>
<evidence type="ECO:0000259" key="10">
    <source>
        <dbReference type="Pfam" id="PF01694"/>
    </source>
</evidence>
<proteinExistence type="inferred from homology"/>
<keyword evidence="7 9" id="KW-0472">Membrane</keyword>
<feature type="transmembrane region" description="Helical" evidence="9">
    <location>
        <begin position="161"/>
        <end position="184"/>
    </location>
</feature>
<keyword evidence="5" id="KW-0378">Hydrolase</keyword>
<comment type="similarity">
    <text evidence="2">Belongs to the peptidase S54 family.</text>
</comment>
<evidence type="ECO:0000256" key="9">
    <source>
        <dbReference type="SAM" id="Phobius"/>
    </source>
</evidence>
<dbReference type="PANTHER" id="PTHR43066">
    <property type="entry name" value="RHOMBOID-RELATED PROTEIN"/>
    <property type="match status" value="1"/>
</dbReference>
<keyword evidence="6 9" id="KW-1133">Transmembrane helix</keyword>
<accession>A0A1B6DBH9</accession>
<evidence type="ECO:0000256" key="8">
    <source>
        <dbReference type="SAM" id="MobiDB-lite"/>
    </source>
</evidence>